<dbReference type="InterPro" id="IPR039328">
    <property type="entry name" value="WDR89"/>
</dbReference>
<dbReference type="SUPFAM" id="SSF50978">
    <property type="entry name" value="WD40 repeat-like"/>
    <property type="match status" value="1"/>
</dbReference>
<evidence type="ECO:0000313" key="5">
    <source>
        <dbReference type="Proteomes" id="UP000274922"/>
    </source>
</evidence>
<dbReference type="STRING" id="1555241.A0A4P9XFC4"/>
<dbReference type="Pfam" id="PF00400">
    <property type="entry name" value="WD40"/>
    <property type="match status" value="2"/>
</dbReference>
<organism evidence="4 5">
    <name type="scientific">Caulochytrium protostelioides</name>
    <dbReference type="NCBI Taxonomy" id="1555241"/>
    <lineage>
        <taxon>Eukaryota</taxon>
        <taxon>Fungi</taxon>
        <taxon>Fungi incertae sedis</taxon>
        <taxon>Chytridiomycota</taxon>
        <taxon>Chytridiomycota incertae sedis</taxon>
        <taxon>Chytridiomycetes</taxon>
        <taxon>Caulochytriales</taxon>
        <taxon>Caulochytriaceae</taxon>
        <taxon>Caulochytrium</taxon>
    </lineage>
</organism>
<keyword evidence="2" id="KW-0677">Repeat</keyword>
<evidence type="ECO:0000256" key="2">
    <source>
        <dbReference type="ARBA" id="ARBA00022737"/>
    </source>
</evidence>
<evidence type="ECO:0000256" key="1">
    <source>
        <dbReference type="ARBA" id="ARBA00022574"/>
    </source>
</evidence>
<dbReference type="InterPro" id="IPR001680">
    <property type="entry name" value="WD40_rpt"/>
</dbReference>
<dbReference type="InterPro" id="IPR015943">
    <property type="entry name" value="WD40/YVTN_repeat-like_dom_sf"/>
</dbReference>
<dbReference type="InterPro" id="IPR036322">
    <property type="entry name" value="WD40_repeat_dom_sf"/>
</dbReference>
<dbReference type="PANTHER" id="PTHR22889:SF0">
    <property type="entry name" value="WD REPEAT-CONTAINING PROTEIN 89"/>
    <property type="match status" value="1"/>
</dbReference>
<dbReference type="AlphaFoldDB" id="A0A4P9XFC4"/>
<dbReference type="PROSITE" id="PS50294">
    <property type="entry name" value="WD_REPEATS_REGION"/>
    <property type="match status" value="1"/>
</dbReference>
<evidence type="ECO:0000313" key="4">
    <source>
        <dbReference type="EMBL" id="RKP04248.1"/>
    </source>
</evidence>
<evidence type="ECO:0008006" key="6">
    <source>
        <dbReference type="Google" id="ProtNLM"/>
    </source>
</evidence>
<dbReference type="Proteomes" id="UP000274922">
    <property type="component" value="Unassembled WGS sequence"/>
</dbReference>
<evidence type="ECO:0000256" key="3">
    <source>
        <dbReference type="PROSITE-ProRule" id="PRU00221"/>
    </source>
</evidence>
<protein>
    <recommendedName>
        <fullName evidence="6">WD40 repeat-like protein</fullName>
    </recommendedName>
</protein>
<dbReference type="OrthoDB" id="25131at2759"/>
<keyword evidence="5" id="KW-1185">Reference proteome</keyword>
<feature type="repeat" description="WD" evidence="3">
    <location>
        <begin position="155"/>
        <end position="197"/>
    </location>
</feature>
<reference evidence="5" key="1">
    <citation type="journal article" date="2018" name="Nat. Microbiol.">
        <title>Leveraging single-cell genomics to expand the fungal tree of life.</title>
        <authorList>
            <person name="Ahrendt S.R."/>
            <person name="Quandt C.A."/>
            <person name="Ciobanu D."/>
            <person name="Clum A."/>
            <person name="Salamov A."/>
            <person name="Andreopoulos B."/>
            <person name="Cheng J.F."/>
            <person name="Woyke T."/>
            <person name="Pelin A."/>
            <person name="Henrissat B."/>
            <person name="Reynolds N.K."/>
            <person name="Benny G.L."/>
            <person name="Smith M.E."/>
            <person name="James T.Y."/>
            <person name="Grigoriev I.V."/>
        </authorList>
    </citation>
    <scope>NUCLEOTIDE SEQUENCE [LARGE SCALE GENOMIC DNA]</scope>
    <source>
        <strain evidence="5">ATCC 52028</strain>
    </source>
</reference>
<gene>
    <name evidence="4" type="ORF">CXG81DRAFT_23200</name>
</gene>
<dbReference type="PANTHER" id="PTHR22889">
    <property type="entry name" value="WD REPEAT-CONTAINING PROTEIN 89"/>
    <property type="match status" value="1"/>
</dbReference>
<proteinExistence type="predicted"/>
<dbReference type="SMART" id="SM00320">
    <property type="entry name" value="WD40"/>
    <property type="match status" value="3"/>
</dbReference>
<accession>A0A4P9XFC4</accession>
<name>A0A4P9XFC4_9FUNG</name>
<feature type="repeat" description="WD" evidence="3">
    <location>
        <begin position="338"/>
        <end position="372"/>
    </location>
</feature>
<sequence>MTVVNQPLLQQTAARQGVYTCAMASRPGWDFIAALDSDNTIALRSWETLQPTPGRGPLHVDHTVAFQSELLTALTADRQDTHLLWTSGPTAGVLSYDLRTGQVAQRFAAHPDRVQSFDVNGEGLVAAGMELRQEDAKIVFWDVRQAGGAPVRTFADCHSDDVTQVKFHPTRGAALATGSTDGLICLFNLAAAGSSSSAPAAAAQADSDGPNDDDDALYQVIKTQSVQSIGYFGPDDGYLWSLTHMEELNLFQFYEGQTLRACGDIRRATQSVALNADMSVCEEQTAQVPAFRAVNHGLDVRWARGSGQLQLWAGTLTGDLCAFDVGTEQHFTWLGSLTGGHEDLIKGVAYHPDREDLVASAGEEGRLCLWQL</sequence>
<keyword evidence="1 3" id="KW-0853">WD repeat</keyword>
<dbReference type="Gene3D" id="2.130.10.10">
    <property type="entry name" value="YVTN repeat-like/Quinoprotein amine dehydrogenase"/>
    <property type="match status" value="2"/>
</dbReference>
<dbReference type="EMBL" id="ML014112">
    <property type="protein sequence ID" value="RKP04248.1"/>
    <property type="molecule type" value="Genomic_DNA"/>
</dbReference>
<dbReference type="PROSITE" id="PS50082">
    <property type="entry name" value="WD_REPEATS_2"/>
    <property type="match status" value="2"/>
</dbReference>